<evidence type="ECO:0000256" key="1">
    <source>
        <dbReference type="SAM" id="Phobius"/>
    </source>
</evidence>
<dbReference type="OrthoDB" id="9997174at2"/>
<sequence>METSFLQELYTRFKQPWSQSAFISYFILLVLLAGGFGVIISITECYHGNWDKPEIISKSMATYFVAVIGSSIVDLNLSYNIKNVPSWQINSTGAVLISALLFYLSYNLNGWLSILPAFFGVLLAISIWVLANADNERLNDSAFFQKMRGKEEGHGNNWG</sequence>
<evidence type="ECO:0000313" key="3">
    <source>
        <dbReference type="Proteomes" id="UP000293331"/>
    </source>
</evidence>
<reference evidence="2 3" key="1">
    <citation type="submission" date="2019-02" db="EMBL/GenBank/DDBJ databases">
        <title>Bacterial novel species Mucilaginibacter sp. 17JY9-4 isolated from soil.</title>
        <authorList>
            <person name="Jung H.-Y."/>
        </authorList>
    </citation>
    <scope>NUCLEOTIDE SEQUENCE [LARGE SCALE GENOMIC DNA]</scope>
    <source>
        <strain evidence="2 3">17JY9-4</strain>
    </source>
</reference>
<evidence type="ECO:0000313" key="2">
    <source>
        <dbReference type="EMBL" id="RYU91351.1"/>
    </source>
</evidence>
<keyword evidence="1" id="KW-0812">Transmembrane</keyword>
<dbReference type="Proteomes" id="UP000293331">
    <property type="component" value="Unassembled WGS sequence"/>
</dbReference>
<dbReference type="AlphaFoldDB" id="A0A4Q5LPL5"/>
<keyword evidence="1" id="KW-1133">Transmembrane helix</keyword>
<feature type="transmembrane region" description="Helical" evidence="1">
    <location>
        <begin position="111"/>
        <end position="131"/>
    </location>
</feature>
<keyword evidence="3" id="KW-1185">Reference proteome</keyword>
<protein>
    <submittedName>
        <fullName evidence="2">Uncharacterized protein</fullName>
    </submittedName>
</protein>
<keyword evidence="1" id="KW-0472">Membrane</keyword>
<dbReference type="EMBL" id="SEWG01000002">
    <property type="protein sequence ID" value="RYU91351.1"/>
    <property type="molecule type" value="Genomic_DNA"/>
</dbReference>
<name>A0A4Q5LPL5_9SPHI</name>
<proteinExistence type="predicted"/>
<accession>A0A4Q5LPL5</accession>
<comment type="caution">
    <text evidence="2">The sequence shown here is derived from an EMBL/GenBank/DDBJ whole genome shotgun (WGS) entry which is preliminary data.</text>
</comment>
<feature type="transmembrane region" description="Helical" evidence="1">
    <location>
        <begin position="21"/>
        <end position="43"/>
    </location>
</feature>
<organism evidence="2 3">
    <name type="scientific">Mucilaginibacter terrigena</name>
    <dbReference type="NCBI Taxonomy" id="2492395"/>
    <lineage>
        <taxon>Bacteria</taxon>
        <taxon>Pseudomonadati</taxon>
        <taxon>Bacteroidota</taxon>
        <taxon>Sphingobacteriia</taxon>
        <taxon>Sphingobacteriales</taxon>
        <taxon>Sphingobacteriaceae</taxon>
        <taxon>Mucilaginibacter</taxon>
    </lineage>
</organism>
<feature type="transmembrane region" description="Helical" evidence="1">
    <location>
        <begin position="87"/>
        <end position="105"/>
    </location>
</feature>
<dbReference type="RefSeq" id="WP_129875610.1">
    <property type="nucleotide sequence ID" value="NZ_SEWG01000002.1"/>
</dbReference>
<gene>
    <name evidence="2" type="ORF">EWM62_05265</name>
</gene>